<feature type="domain" description="Protein Ste5 Fus3-binding" evidence="2">
    <location>
        <begin position="642"/>
        <end position="832"/>
    </location>
</feature>
<feature type="compositionally biased region" description="Polar residues" evidence="1">
    <location>
        <begin position="1"/>
        <end position="22"/>
    </location>
</feature>
<gene>
    <name evidence="3" type="primary">NDAI0J01470</name>
    <name evidence="3" type="ordered locus">NDAI_0J01470</name>
</gene>
<dbReference type="HOGENOM" id="CLU_013813_0_0_1"/>
<feature type="region of interest" description="Disordered" evidence="1">
    <location>
        <begin position="262"/>
        <end position="283"/>
    </location>
</feature>
<proteinExistence type="predicted"/>
<feature type="compositionally biased region" description="Polar residues" evidence="1">
    <location>
        <begin position="103"/>
        <end position="128"/>
    </location>
</feature>
<feature type="compositionally biased region" description="Low complexity" evidence="1">
    <location>
        <begin position="262"/>
        <end position="271"/>
    </location>
</feature>
<dbReference type="InterPro" id="IPR038382">
    <property type="entry name" value="Ste5_C_sf"/>
</dbReference>
<dbReference type="GeneID" id="11494298"/>
<reference evidence="3 4" key="1">
    <citation type="journal article" date="2011" name="Proc. Natl. Acad. Sci. U.S.A.">
        <title>Evolutionary erosion of yeast sex chromosomes by mating-type switching accidents.</title>
        <authorList>
            <person name="Gordon J.L."/>
            <person name="Armisen D."/>
            <person name="Proux-Wera E."/>
            <person name="Oheigeartaigh S.S."/>
            <person name="Byrne K.P."/>
            <person name="Wolfe K.H."/>
        </authorList>
    </citation>
    <scope>NUCLEOTIDE SEQUENCE [LARGE SCALE GENOMIC DNA]</scope>
    <source>
        <strain evidence="4">ATCC 10597 / BCRC 20456 / CBS 421 / NBRC 0211 / NRRL Y-12639</strain>
    </source>
</reference>
<dbReference type="GO" id="GO:0005634">
    <property type="term" value="C:nucleus"/>
    <property type="evidence" value="ECO:0007669"/>
    <property type="project" value="EnsemblFungi"/>
</dbReference>
<feature type="compositionally biased region" description="Polar residues" evidence="1">
    <location>
        <begin position="301"/>
        <end position="316"/>
    </location>
</feature>
<evidence type="ECO:0000313" key="4">
    <source>
        <dbReference type="Proteomes" id="UP000000689"/>
    </source>
</evidence>
<dbReference type="Proteomes" id="UP000000689">
    <property type="component" value="Chromosome 10"/>
</dbReference>
<dbReference type="GO" id="GO:0000750">
    <property type="term" value="P:pheromone-dependent signal transduction involved in conjugation with cellular fusion"/>
    <property type="evidence" value="ECO:0007669"/>
    <property type="project" value="EnsemblFungi"/>
</dbReference>
<accession>G0WGW1</accession>
<dbReference type="GO" id="GO:0001403">
    <property type="term" value="P:invasive growth in response to glucose limitation"/>
    <property type="evidence" value="ECO:0007669"/>
    <property type="project" value="EnsemblFungi"/>
</dbReference>
<evidence type="ECO:0000313" key="3">
    <source>
        <dbReference type="EMBL" id="CCD27039.1"/>
    </source>
</evidence>
<feature type="compositionally biased region" description="Low complexity" evidence="1">
    <location>
        <begin position="70"/>
        <end position="100"/>
    </location>
</feature>
<dbReference type="GO" id="GO:0070867">
    <property type="term" value="C:mating projection tip membrane"/>
    <property type="evidence" value="ECO:0007669"/>
    <property type="project" value="EnsemblFungi"/>
</dbReference>
<dbReference type="OMA" id="SHQECLI"/>
<sequence>MQPSPNSIYQTNNNGSTGSTKWPEQPGAIVTSLPTQYEELRTPSPSIKSKKWTDKLQKFQRNSGKRKKAATSSSPASSHISNPPALIHSSSTSSLSPLRSGFITPSNQQQQHHPFRTTSLPRPTSNLFTPKHRNISSSSSTSTVRHITPPRIVPFGYPKPLTSAKKSFLNESCTLCDEAISNRSNGERIIELECSHLSHQECLIISFQDPVNNEMQDFYSMFPQCEKCFLEKGKSIRCIPKIDELKDRMISDFLINQGTQLPQQQLQGSSLPPSPTIKTQPQGMSILSPLLSPLPLQNIQSQTLHHQTPHSPNQIINFPLAEPPISRPSRLQSSTGSNTITSRNNKSQSFFRPRPTNRYSRPSSIFATSSVVSSVNDTHSMSLARQSSLPEAEENRVPLPIARSYFIQVLLGSFEGQLKGWEIDANYGLLRLVDQLMVSKNGTDYDLTWCFLFENALLLARVDSTMPETDKAETSFLGTKLKDLEIYKPLSDIKIDTVKSSVLKCTTTTTSGNQMIEKNIYLTEALNTDTSKVIQKWISALLDYDLAFKEVAFTSTLPLPLVIKKFSEHDNIDDIEDNYTDSAISNYNNNEGTFAGLIAPNKVIEVVTTDHAHDSVIIRRGFSLPENQIGQNNRDTITTVLTTISSILSLKRERPDDIIIVLQLDLNKLKLGNNSTTLYNSLTALNMKFPNFKICIVDSNSNVLAYGDVMKAVINAADILKCEHKNAGNQNFTPEWLKNVFYPNCMDQNIGIIVISNTVMELDKSCLFMDYKPFTCLGRRRPNELKIKVGYLNVDYSDEINELVEIESWNYLLETLCYSMSLNFDDEDDENDDDSDSFSNSDVESTATIHIDTPFVNEKRSISSSVYDTTESINSNHDSTELRNEDASSPQETSSLKSVLKETPKENLEESKIWDPLLNDIERVIEEINQGSKLPKASVNNERDHSFYEYL</sequence>
<dbReference type="GO" id="GO:0005546">
    <property type="term" value="F:phosphatidylinositol-4,5-bisphosphate binding"/>
    <property type="evidence" value="ECO:0007669"/>
    <property type="project" value="EnsemblFungi"/>
</dbReference>
<dbReference type="eggNOG" id="ENOG502QQID">
    <property type="taxonomic scope" value="Eukaryota"/>
</dbReference>
<dbReference type="RefSeq" id="XP_003672282.1">
    <property type="nucleotide sequence ID" value="XM_003672234.1"/>
</dbReference>
<dbReference type="OrthoDB" id="299997at2759"/>
<dbReference type="InterPro" id="IPR021106">
    <property type="entry name" value="Ste5_Fus3-bd_dom"/>
</dbReference>
<dbReference type="STRING" id="1071378.G0WGW1"/>
<dbReference type="GO" id="GO:0043409">
    <property type="term" value="P:negative regulation of MAPK cascade"/>
    <property type="evidence" value="ECO:0007669"/>
    <property type="project" value="EnsemblFungi"/>
</dbReference>
<name>G0WGW1_NAUDC</name>
<dbReference type="GO" id="GO:0005737">
    <property type="term" value="C:cytoplasm"/>
    <property type="evidence" value="ECO:0007669"/>
    <property type="project" value="EnsemblFungi"/>
</dbReference>
<feature type="region of interest" description="Disordered" evidence="1">
    <location>
        <begin position="1"/>
        <end position="146"/>
    </location>
</feature>
<feature type="region of interest" description="Disordered" evidence="1">
    <location>
        <begin position="301"/>
        <end position="359"/>
    </location>
</feature>
<dbReference type="KEGG" id="ndi:NDAI_0J01470"/>
<feature type="region of interest" description="Disordered" evidence="1">
    <location>
        <begin position="866"/>
        <end position="907"/>
    </location>
</feature>
<feature type="compositionally biased region" description="Polar residues" evidence="1">
    <location>
        <begin position="866"/>
        <end position="877"/>
    </location>
</feature>
<protein>
    <recommendedName>
        <fullName evidence="2">Protein Ste5 Fus3-binding domain-containing protein</fullName>
    </recommendedName>
</protein>
<dbReference type="AlphaFoldDB" id="G0WGW1"/>
<keyword evidence="4" id="KW-1185">Reference proteome</keyword>
<organism evidence="3 4">
    <name type="scientific">Naumovozyma dairenensis (strain ATCC 10597 / BCRC 20456 / CBS 421 / NBRC 0211 / NRRL Y-12639)</name>
    <name type="common">Saccharomyces dairenensis</name>
    <dbReference type="NCBI Taxonomy" id="1071378"/>
    <lineage>
        <taxon>Eukaryota</taxon>
        <taxon>Fungi</taxon>
        <taxon>Dikarya</taxon>
        <taxon>Ascomycota</taxon>
        <taxon>Saccharomycotina</taxon>
        <taxon>Saccharomycetes</taxon>
        <taxon>Saccharomycetales</taxon>
        <taxon>Saccharomycetaceae</taxon>
        <taxon>Naumovozyma</taxon>
    </lineage>
</organism>
<evidence type="ECO:0000259" key="2">
    <source>
        <dbReference type="Pfam" id="PF12194"/>
    </source>
</evidence>
<feature type="compositionally biased region" description="Polar residues" evidence="1">
    <location>
        <begin position="887"/>
        <end position="897"/>
    </location>
</feature>
<dbReference type="Gene3D" id="3.40.50.11070">
    <property type="entry name" value="Protein Ste5, Fus3-binding domain"/>
    <property type="match status" value="1"/>
</dbReference>
<dbReference type="EMBL" id="HE580276">
    <property type="protein sequence ID" value="CCD27039.1"/>
    <property type="molecule type" value="Genomic_DNA"/>
</dbReference>
<feature type="compositionally biased region" description="Polar residues" evidence="1">
    <location>
        <begin position="329"/>
        <end position="350"/>
    </location>
</feature>
<dbReference type="Pfam" id="PF12194">
    <property type="entry name" value="Ste5_C"/>
    <property type="match status" value="1"/>
</dbReference>
<dbReference type="GO" id="GO:0005078">
    <property type="term" value="F:MAP-kinase scaffold activity"/>
    <property type="evidence" value="ECO:0007669"/>
    <property type="project" value="EnsemblFungi"/>
</dbReference>
<evidence type="ECO:0000256" key="1">
    <source>
        <dbReference type="SAM" id="MobiDB-lite"/>
    </source>
</evidence>
<dbReference type="GO" id="GO:0031681">
    <property type="term" value="F:G-protein beta-subunit binding"/>
    <property type="evidence" value="ECO:0007669"/>
    <property type="project" value="EnsemblFungi"/>
</dbReference>